<evidence type="ECO:0000256" key="7">
    <source>
        <dbReference type="ARBA" id="ARBA00045681"/>
    </source>
</evidence>
<evidence type="ECO:0000256" key="2">
    <source>
        <dbReference type="ARBA" id="ARBA00022723"/>
    </source>
</evidence>
<keyword evidence="9" id="KW-1133">Transmembrane helix</keyword>
<dbReference type="Pfam" id="PF09243">
    <property type="entry name" value="Rsm22"/>
    <property type="match status" value="2"/>
</dbReference>
<feature type="region of interest" description="Disordered" evidence="8">
    <location>
        <begin position="481"/>
        <end position="531"/>
    </location>
</feature>
<evidence type="ECO:0000256" key="8">
    <source>
        <dbReference type="SAM" id="MobiDB-lite"/>
    </source>
</evidence>
<evidence type="ECO:0000256" key="9">
    <source>
        <dbReference type="SAM" id="Phobius"/>
    </source>
</evidence>
<keyword evidence="9" id="KW-0472">Membrane</keyword>
<dbReference type="AlphaFoldDB" id="A0A1R0H0M3"/>
<keyword evidence="10" id="KW-0808">Transferase</keyword>
<feature type="compositionally biased region" description="Polar residues" evidence="8">
    <location>
        <begin position="490"/>
        <end position="500"/>
    </location>
</feature>
<keyword evidence="10" id="KW-0489">Methyltransferase</keyword>
<dbReference type="GO" id="GO:0046872">
    <property type="term" value="F:metal ion binding"/>
    <property type="evidence" value="ECO:0007669"/>
    <property type="project" value="UniProtKB-KW"/>
</dbReference>
<dbReference type="InterPro" id="IPR015324">
    <property type="entry name" value="Ribosomal_Rsm22-like"/>
</dbReference>
<dbReference type="OrthoDB" id="421327at2759"/>
<keyword evidence="3" id="KW-0809">Transit peptide</keyword>
<dbReference type="InterPro" id="IPR029063">
    <property type="entry name" value="SAM-dependent_MTases_sf"/>
</dbReference>
<dbReference type="PANTHER" id="PTHR13184">
    <property type="entry name" value="37S RIBOSOMAL PROTEIN S22"/>
    <property type="match status" value="1"/>
</dbReference>
<dbReference type="PANTHER" id="PTHR13184:SF5">
    <property type="entry name" value="METHYLTRANSFERASE-LIKE PROTEIN 17, MITOCHONDRIAL"/>
    <property type="match status" value="1"/>
</dbReference>
<name>A0A1R0H0M3_9FUNG</name>
<comment type="function">
    <text evidence="7">Mitochondrial ribosome (mitoribosome) assembly factor. Binds at the interface of the head and body domains of the mitochondrial small ribosomal subunit (mt-SSU), occluding the mRNA channel and preventing compaction of the head domain towards the body. Probable inactive methyltransferase: retains the characteristic folding and ability to bind S-adenosyl-L-methionine, but it probably lost its methyltransferase activity.</text>
</comment>
<sequence>MLKSSPIIKQVPSGPFTLTNQSGDLSETFPPPNPYSRLDRVNMAVELPNHPLFFDLNSLPTETESDILVKDSVKSIDTFYKEYYDNYIENKKPVLRGTDSVRLGKKYISLVVLPKYLIDNTAQFLQDVDKRLLRTDTLRLIDSIRSTERIIPEEKRKKSLNAGESNLHINGKPIPTSKPIPRPVYSLLNKEMALSPHKLDYGSRESFAYLASIFPSSYSVTFNIFKEISKRIPDFVPERILDFGCGPATSLWLVFFLHIYCPLLSLIIISDLNLGFILIATILGIKIFLVFFRPANEIWGDKILQYQGVDISEPMLQVAENLLDLSKQDMDVRSVKFERYLSSKTTGSYNLVVSGFSLSELLNDDLRKSTLENLWAQTNDILVLIERGTPLGAKYISDARKHFLSRKKDDSTVDSVSSDLKNTDFHFFSPCPHDKPCPLDSTLTWCHFSQRVQRPEMTMKSKHAKINEEDLKYSYLVIRKGPRPTKPRQDVSNIPTSDPSPKSEYRSNEPRTTAGSDHNSSDEGLSNNTTESYSWPRVLLPAMKRSGHVVVDVCSESGETERKVYTKSMSNQSYRDARKVQWGDLFPHVAKTTTVRKIGYKPYV</sequence>
<dbReference type="SUPFAM" id="SSF53335">
    <property type="entry name" value="S-adenosyl-L-methionine-dependent methyltransferases"/>
    <property type="match status" value="1"/>
</dbReference>
<evidence type="ECO:0000256" key="5">
    <source>
        <dbReference type="ARBA" id="ARBA00023014"/>
    </source>
</evidence>
<dbReference type="STRING" id="133383.A0A1R0H0M3"/>
<protein>
    <submittedName>
        <fullName evidence="10">Methyltransferase-like protein 17, mitochondrial</fullName>
    </submittedName>
</protein>
<keyword evidence="9" id="KW-0812">Transmembrane</keyword>
<dbReference type="EMBL" id="LSSL01001334">
    <property type="protein sequence ID" value="OLY82670.1"/>
    <property type="molecule type" value="Genomic_DNA"/>
</dbReference>
<dbReference type="GO" id="GO:0005763">
    <property type="term" value="C:mitochondrial small ribosomal subunit"/>
    <property type="evidence" value="ECO:0007669"/>
    <property type="project" value="TreeGrafter"/>
</dbReference>
<dbReference type="GO" id="GO:0003735">
    <property type="term" value="F:structural constituent of ribosome"/>
    <property type="evidence" value="ECO:0007669"/>
    <property type="project" value="TreeGrafter"/>
</dbReference>
<accession>A0A1R0H0M3</accession>
<keyword evidence="2" id="KW-0479">Metal-binding</keyword>
<dbReference type="GO" id="GO:0051536">
    <property type="term" value="F:iron-sulfur cluster binding"/>
    <property type="evidence" value="ECO:0007669"/>
    <property type="project" value="UniProtKB-KW"/>
</dbReference>
<dbReference type="InterPro" id="IPR052571">
    <property type="entry name" value="Mt_RNA_Methyltransferase"/>
</dbReference>
<gene>
    <name evidence="10" type="ORF">AYI68_g3199</name>
</gene>
<keyword evidence="6" id="KW-0496">Mitochondrion</keyword>
<dbReference type="Proteomes" id="UP000187455">
    <property type="component" value="Unassembled WGS sequence"/>
</dbReference>
<feature type="transmembrane region" description="Helical" evidence="9">
    <location>
        <begin position="274"/>
        <end position="292"/>
    </location>
</feature>
<organism evidence="10 11">
    <name type="scientific">Smittium mucronatum</name>
    <dbReference type="NCBI Taxonomy" id="133383"/>
    <lineage>
        <taxon>Eukaryota</taxon>
        <taxon>Fungi</taxon>
        <taxon>Fungi incertae sedis</taxon>
        <taxon>Zoopagomycota</taxon>
        <taxon>Kickxellomycotina</taxon>
        <taxon>Harpellomycetes</taxon>
        <taxon>Harpellales</taxon>
        <taxon>Legeriomycetaceae</taxon>
        <taxon>Smittium</taxon>
    </lineage>
</organism>
<reference evidence="10 11" key="1">
    <citation type="journal article" date="2016" name="Mol. Biol. Evol.">
        <title>Genome-Wide Survey of Gut Fungi (Harpellales) Reveals the First Horizontally Transferred Ubiquitin Gene from a Mosquito Host.</title>
        <authorList>
            <person name="Wang Y."/>
            <person name="White M.M."/>
            <person name="Kvist S."/>
            <person name="Moncalvo J.M."/>
        </authorList>
    </citation>
    <scope>NUCLEOTIDE SEQUENCE [LARGE SCALE GENOMIC DNA]</scope>
    <source>
        <strain evidence="10 11">ALG-7-W6</strain>
    </source>
</reference>
<comment type="caution">
    <text evidence="10">The sequence shown here is derived from an EMBL/GenBank/DDBJ whole genome shotgun (WGS) entry which is preliminary data.</text>
</comment>
<evidence type="ECO:0000256" key="3">
    <source>
        <dbReference type="ARBA" id="ARBA00022946"/>
    </source>
</evidence>
<evidence type="ECO:0000256" key="1">
    <source>
        <dbReference type="ARBA" id="ARBA00004173"/>
    </source>
</evidence>
<evidence type="ECO:0000256" key="4">
    <source>
        <dbReference type="ARBA" id="ARBA00023004"/>
    </source>
</evidence>
<keyword evidence="11" id="KW-1185">Reference proteome</keyword>
<dbReference type="Gene3D" id="3.40.50.150">
    <property type="entry name" value="Vaccinia Virus protein VP39"/>
    <property type="match status" value="1"/>
</dbReference>
<comment type="subcellular location">
    <subcellularLocation>
        <location evidence="1">Mitochondrion</location>
    </subcellularLocation>
</comment>
<evidence type="ECO:0000313" key="10">
    <source>
        <dbReference type="EMBL" id="OLY82670.1"/>
    </source>
</evidence>
<feature type="compositionally biased region" description="Polar residues" evidence="8">
    <location>
        <begin position="510"/>
        <end position="531"/>
    </location>
</feature>
<dbReference type="GO" id="GO:0032259">
    <property type="term" value="P:methylation"/>
    <property type="evidence" value="ECO:0007669"/>
    <property type="project" value="UniProtKB-KW"/>
</dbReference>
<dbReference type="GO" id="GO:0008168">
    <property type="term" value="F:methyltransferase activity"/>
    <property type="evidence" value="ECO:0007669"/>
    <property type="project" value="UniProtKB-KW"/>
</dbReference>
<evidence type="ECO:0000313" key="11">
    <source>
        <dbReference type="Proteomes" id="UP000187455"/>
    </source>
</evidence>
<feature type="transmembrane region" description="Helical" evidence="9">
    <location>
        <begin position="246"/>
        <end position="268"/>
    </location>
</feature>
<keyword evidence="4" id="KW-0408">Iron</keyword>
<proteinExistence type="predicted"/>
<keyword evidence="5" id="KW-0411">Iron-sulfur</keyword>
<dbReference type="GO" id="GO:0006412">
    <property type="term" value="P:translation"/>
    <property type="evidence" value="ECO:0007669"/>
    <property type="project" value="InterPro"/>
</dbReference>
<evidence type="ECO:0000256" key="6">
    <source>
        <dbReference type="ARBA" id="ARBA00023128"/>
    </source>
</evidence>